<proteinExistence type="predicted"/>
<reference evidence="2" key="1">
    <citation type="submission" date="2021-02" db="EMBL/GenBank/DDBJ databases">
        <authorList>
            <person name="Nowell W R."/>
        </authorList>
    </citation>
    <scope>NUCLEOTIDE SEQUENCE</scope>
</reference>
<name>A0A813VCT2_9BILA</name>
<dbReference type="AlphaFoldDB" id="A0A813VCT2"/>
<dbReference type="InterPro" id="IPR051604">
    <property type="entry name" value="Ergot_Alk_Oxidoreductase"/>
</dbReference>
<dbReference type="Proteomes" id="UP000663845">
    <property type="component" value="Unassembled WGS sequence"/>
</dbReference>
<comment type="caution">
    <text evidence="2">The sequence shown here is derived from an EMBL/GenBank/DDBJ whole genome shotgun (WGS) entry which is preliminary data.</text>
</comment>
<sequence>MSSIKERVFVTAASGNIGTGVVRSLVKQGIDTTAYVRDEQKAKDLFKEELTTDHLTLVIGSYSSIDVFTKAIQGHTRLFLLVAAHGLKPWSMSQIKESFGRIAFEQGVRQIVDLSSAFVSSYGKKGIIGYMHTAAEEKLWTLADENPEQRSLVVLRPGSFMSNHFMADVHTIKHQNKIVSCASPSSTSTWIDTQDIADCAAVVLSESVEKHDRNVYELGADKLTNEQRAAVFSKVLGKSITYEQQSMEDFYKTYISHGLPHSFVYNFAMRASKDICDNATPEISLIIGRRLRTLEDWINENVKAFQ</sequence>
<dbReference type="Gene3D" id="3.40.50.720">
    <property type="entry name" value="NAD(P)-binding Rossmann-like Domain"/>
    <property type="match status" value="1"/>
</dbReference>
<evidence type="ECO:0000313" key="3">
    <source>
        <dbReference type="Proteomes" id="UP000663845"/>
    </source>
</evidence>
<evidence type="ECO:0000313" key="2">
    <source>
        <dbReference type="EMBL" id="CAF0841005.1"/>
    </source>
</evidence>
<gene>
    <name evidence="2" type="ORF">JYZ213_LOCUS7360</name>
</gene>
<dbReference type="Pfam" id="PF05368">
    <property type="entry name" value="NmrA"/>
    <property type="match status" value="1"/>
</dbReference>
<feature type="domain" description="NmrA-like" evidence="1">
    <location>
        <begin position="5"/>
        <end position="273"/>
    </location>
</feature>
<dbReference type="SUPFAM" id="SSF51735">
    <property type="entry name" value="NAD(P)-binding Rossmann-fold domains"/>
    <property type="match status" value="1"/>
</dbReference>
<dbReference type="Gene3D" id="3.90.25.10">
    <property type="entry name" value="UDP-galactose 4-epimerase, domain 1"/>
    <property type="match status" value="1"/>
</dbReference>
<dbReference type="PANTHER" id="PTHR43162:SF1">
    <property type="entry name" value="PRESTALK A DIFFERENTIATION PROTEIN A"/>
    <property type="match status" value="1"/>
</dbReference>
<dbReference type="EMBL" id="CAJNOG010000048">
    <property type="protein sequence ID" value="CAF0841005.1"/>
    <property type="molecule type" value="Genomic_DNA"/>
</dbReference>
<dbReference type="InterPro" id="IPR008030">
    <property type="entry name" value="NmrA-like"/>
</dbReference>
<dbReference type="PANTHER" id="PTHR43162">
    <property type="match status" value="1"/>
</dbReference>
<evidence type="ECO:0000259" key="1">
    <source>
        <dbReference type="Pfam" id="PF05368"/>
    </source>
</evidence>
<accession>A0A813VCT2</accession>
<dbReference type="InterPro" id="IPR036291">
    <property type="entry name" value="NAD(P)-bd_dom_sf"/>
</dbReference>
<organism evidence="2 3">
    <name type="scientific">Adineta steineri</name>
    <dbReference type="NCBI Taxonomy" id="433720"/>
    <lineage>
        <taxon>Eukaryota</taxon>
        <taxon>Metazoa</taxon>
        <taxon>Spiralia</taxon>
        <taxon>Gnathifera</taxon>
        <taxon>Rotifera</taxon>
        <taxon>Eurotatoria</taxon>
        <taxon>Bdelloidea</taxon>
        <taxon>Adinetida</taxon>
        <taxon>Adinetidae</taxon>
        <taxon>Adineta</taxon>
    </lineage>
</organism>
<protein>
    <recommendedName>
        <fullName evidence="1">NmrA-like domain-containing protein</fullName>
    </recommendedName>
</protein>